<dbReference type="EMBL" id="GL377625">
    <property type="protein sequence ID" value="EFJ14967.1"/>
    <property type="molecule type" value="Genomic_DNA"/>
</dbReference>
<sequence>MTSGARLPTWKERENNKKRERRRRAIASKIFSGLRQFGNYKLPKHCDNNEVLKALCAEAGWVVEEDGTTYRKGAKPVERMEVCASAPASPSPTSSYHGGGSNGHTLTTTTPTEQGTTTASGASLIPWLKGLSGTTTPTSCFHGASSAPVTPPLSSPKGSKPFSLNGGGGAIAPAPLVHAHHPTGVKNHQQAEWDRVTMAEHWLDSTTGYGNASGSWSPVIVGPAIPSPSAARANVVRPCETPDGCMTPCSDVGDSEPNVTELLSRYSGNKSGRWINGMRVVVNPSSAAAAAAVSAAPSNNHHANVSVNLTGHHSPGILSGFGSNSMVPTISSSGTATPTAGRSYGQHQHQHQHHLEQHHHHFVDSGGGGWMKPAGATAASLPLASSGSGFPTAPAQQQAQALASHHSHAHMVFNAGGGFHERDNNFYATNTAAAAAVAANTTTPNNSNGDVDEDHQQQQQQQQCSPCSSSVCGVVVETGKRKRSLHELDLEMTSSITRLQAMATNDSNAPGRNATISDRLQLTLATPASSS</sequence>
<feature type="region of interest" description="Disordered" evidence="5">
    <location>
        <begin position="83"/>
        <end position="119"/>
    </location>
</feature>
<evidence type="ECO:0000313" key="7">
    <source>
        <dbReference type="EMBL" id="EFJ14967.1"/>
    </source>
</evidence>
<feature type="compositionally biased region" description="Low complexity" evidence="5">
    <location>
        <begin position="457"/>
        <end position="466"/>
    </location>
</feature>
<feature type="region of interest" description="Disordered" evidence="5">
    <location>
        <begin position="1"/>
        <end position="21"/>
    </location>
</feature>
<proteinExistence type="inferred from homology"/>
<dbReference type="GO" id="GO:0003700">
    <property type="term" value="F:DNA-binding transcription factor activity"/>
    <property type="evidence" value="ECO:0007669"/>
    <property type="project" value="InterPro"/>
</dbReference>
<evidence type="ECO:0000256" key="1">
    <source>
        <dbReference type="ARBA" id="ARBA00005909"/>
    </source>
</evidence>
<dbReference type="GO" id="GO:0006351">
    <property type="term" value="P:DNA-templated transcription"/>
    <property type="evidence" value="ECO:0007669"/>
    <property type="project" value="InterPro"/>
</dbReference>
<gene>
    <name evidence="7" type="primary">BEH1-2</name>
    <name evidence="7" type="ORF">SELMODRAFT_451483</name>
</gene>
<dbReference type="InParanoid" id="D8SL49"/>
<accession>D8SL49</accession>
<dbReference type="GO" id="GO:0009742">
    <property type="term" value="P:brassinosteroid mediated signaling pathway"/>
    <property type="evidence" value="ECO:0007669"/>
    <property type="project" value="InterPro"/>
</dbReference>
<comment type="similarity">
    <text evidence="1">Belongs to the BZR/LAT61 family.</text>
</comment>
<dbReference type="PANTHER" id="PTHR31506:SF21">
    <property type="entry name" value="PROTEIN BZR1 HOMOLOG"/>
    <property type="match status" value="1"/>
</dbReference>
<name>D8SL49_SELML</name>
<reference evidence="7 8" key="1">
    <citation type="journal article" date="2011" name="Science">
        <title>The Selaginella genome identifies genetic changes associated with the evolution of vascular plants.</title>
        <authorList>
            <person name="Banks J.A."/>
            <person name="Nishiyama T."/>
            <person name="Hasebe M."/>
            <person name="Bowman J.L."/>
            <person name="Gribskov M."/>
            <person name="dePamphilis C."/>
            <person name="Albert V.A."/>
            <person name="Aono N."/>
            <person name="Aoyama T."/>
            <person name="Ambrose B.A."/>
            <person name="Ashton N.W."/>
            <person name="Axtell M.J."/>
            <person name="Barker E."/>
            <person name="Barker M.S."/>
            <person name="Bennetzen J.L."/>
            <person name="Bonawitz N.D."/>
            <person name="Chapple C."/>
            <person name="Cheng C."/>
            <person name="Correa L.G."/>
            <person name="Dacre M."/>
            <person name="DeBarry J."/>
            <person name="Dreyer I."/>
            <person name="Elias M."/>
            <person name="Engstrom E.M."/>
            <person name="Estelle M."/>
            <person name="Feng L."/>
            <person name="Finet C."/>
            <person name="Floyd S.K."/>
            <person name="Frommer W.B."/>
            <person name="Fujita T."/>
            <person name="Gramzow L."/>
            <person name="Gutensohn M."/>
            <person name="Harholt J."/>
            <person name="Hattori M."/>
            <person name="Heyl A."/>
            <person name="Hirai T."/>
            <person name="Hiwatashi Y."/>
            <person name="Ishikawa M."/>
            <person name="Iwata M."/>
            <person name="Karol K.G."/>
            <person name="Koehler B."/>
            <person name="Kolukisaoglu U."/>
            <person name="Kubo M."/>
            <person name="Kurata T."/>
            <person name="Lalonde S."/>
            <person name="Li K."/>
            <person name="Li Y."/>
            <person name="Litt A."/>
            <person name="Lyons E."/>
            <person name="Manning G."/>
            <person name="Maruyama T."/>
            <person name="Michael T.P."/>
            <person name="Mikami K."/>
            <person name="Miyazaki S."/>
            <person name="Morinaga S."/>
            <person name="Murata T."/>
            <person name="Mueller-Roeber B."/>
            <person name="Nelson D.R."/>
            <person name="Obara M."/>
            <person name="Oguri Y."/>
            <person name="Olmstead R.G."/>
            <person name="Onodera N."/>
            <person name="Petersen B.L."/>
            <person name="Pils B."/>
            <person name="Prigge M."/>
            <person name="Rensing S.A."/>
            <person name="Riano-Pachon D.M."/>
            <person name="Roberts A.W."/>
            <person name="Sato Y."/>
            <person name="Scheller H.V."/>
            <person name="Schulz B."/>
            <person name="Schulz C."/>
            <person name="Shakirov E.V."/>
            <person name="Shibagaki N."/>
            <person name="Shinohara N."/>
            <person name="Shippen D.E."/>
            <person name="Soerensen I."/>
            <person name="Sotooka R."/>
            <person name="Sugimoto N."/>
            <person name="Sugita M."/>
            <person name="Sumikawa N."/>
            <person name="Tanurdzic M."/>
            <person name="Theissen G."/>
            <person name="Ulvskov P."/>
            <person name="Wakazuki S."/>
            <person name="Weng J.K."/>
            <person name="Willats W.W."/>
            <person name="Wipf D."/>
            <person name="Wolf P.G."/>
            <person name="Yang L."/>
            <person name="Zimmer A.D."/>
            <person name="Zhu Q."/>
            <person name="Mitros T."/>
            <person name="Hellsten U."/>
            <person name="Loque D."/>
            <person name="Otillar R."/>
            <person name="Salamov A."/>
            <person name="Schmutz J."/>
            <person name="Shapiro H."/>
            <person name="Lindquist E."/>
            <person name="Lucas S."/>
            <person name="Rokhsar D."/>
            <person name="Grigoriev I.V."/>
        </authorList>
    </citation>
    <scope>NUCLEOTIDE SEQUENCE [LARGE SCALE GENOMIC DNA]</scope>
</reference>
<dbReference type="AlphaFoldDB" id="D8SL49"/>
<dbReference type="PANTHER" id="PTHR31506">
    <property type="entry name" value="BES1/BZR1 HOMOLOG PROTEIN 3-RELATED"/>
    <property type="match status" value="1"/>
</dbReference>
<dbReference type="GO" id="GO:0003677">
    <property type="term" value="F:DNA binding"/>
    <property type="evidence" value="ECO:0007669"/>
    <property type="project" value="UniProtKB-KW"/>
</dbReference>
<feature type="compositionally biased region" description="Low complexity" evidence="5">
    <location>
        <begin position="84"/>
        <end position="95"/>
    </location>
</feature>
<keyword evidence="2" id="KW-0805">Transcription regulation</keyword>
<dbReference type="InterPro" id="IPR008540">
    <property type="entry name" value="BES1_N"/>
</dbReference>
<evidence type="ECO:0000256" key="2">
    <source>
        <dbReference type="ARBA" id="ARBA00023015"/>
    </source>
</evidence>
<evidence type="ECO:0000313" key="8">
    <source>
        <dbReference type="Proteomes" id="UP000001514"/>
    </source>
</evidence>
<evidence type="ECO:0000256" key="5">
    <source>
        <dbReference type="SAM" id="MobiDB-lite"/>
    </source>
</evidence>
<organism evidence="8">
    <name type="scientific">Selaginella moellendorffii</name>
    <name type="common">Spikemoss</name>
    <dbReference type="NCBI Taxonomy" id="88036"/>
    <lineage>
        <taxon>Eukaryota</taxon>
        <taxon>Viridiplantae</taxon>
        <taxon>Streptophyta</taxon>
        <taxon>Embryophyta</taxon>
        <taxon>Tracheophyta</taxon>
        <taxon>Lycopodiopsida</taxon>
        <taxon>Selaginellales</taxon>
        <taxon>Selaginellaceae</taxon>
        <taxon>Selaginella</taxon>
    </lineage>
</organism>
<evidence type="ECO:0000256" key="4">
    <source>
        <dbReference type="ARBA" id="ARBA00023163"/>
    </source>
</evidence>
<dbReference type="Pfam" id="PF05687">
    <property type="entry name" value="BES1_N"/>
    <property type="match status" value="1"/>
</dbReference>
<feature type="region of interest" description="Disordered" evidence="5">
    <location>
        <begin position="441"/>
        <end position="466"/>
    </location>
</feature>
<dbReference type="InterPro" id="IPR033264">
    <property type="entry name" value="BZR"/>
</dbReference>
<dbReference type="GeneID" id="9644536"/>
<feature type="compositionally biased region" description="Basic residues" evidence="5">
    <location>
        <begin position="348"/>
        <end position="361"/>
    </location>
</feature>
<keyword evidence="4" id="KW-0804">Transcription</keyword>
<keyword evidence="3" id="KW-0238">DNA-binding</keyword>
<dbReference type="KEGG" id="smo:SELMODRAFT_451483"/>
<evidence type="ECO:0000256" key="3">
    <source>
        <dbReference type="ARBA" id="ARBA00023125"/>
    </source>
</evidence>
<dbReference type="FunCoup" id="D8SL49">
    <property type="interactions" value="1804"/>
</dbReference>
<dbReference type="Gramene" id="EFJ14967">
    <property type="protein sequence ID" value="EFJ14967"/>
    <property type="gene ID" value="SELMODRAFT_451483"/>
</dbReference>
<feature type="compositionally biased region" description="Low complexity" evidence="5">
    <location>
        <begin position="103"/>
        <end position="118"/>
    </location>
</feature>
<dbReference type="HOGENOM" id="CLU_514276_0_0_1"/>
<dbReference type="OrthoDB" id="667790at2759"/>
<dbReference type="Proteomes" id="UP000001514">
    <property type="component" value="Unassembled WGS sequence"/>
</dbReference>
<feature type="domain" description="BES1/BZR1 plant transcription factor N-terminal" evidence="6">
    <location>
        <begin position="4"/>
        <end position="118"/>
    </location>
</feature>
<keyword evidence="8" id="KW-1185">Reference proteome</keyword>
<feature type="region of interest" description="Disordered" evidence="5">
    <location>
        <begin position="332"/>
        <end position="370"/>
    </location>
</feature>
<dbReference type="eggNOG" id="ENOG502QQEG">
    <property type="taxonomic scope" value="Eukaryota"/>
</dbReference>
<evidence type="ECO:0000259" key="6">
    <source>
        <dbReference type="Pfam" id="PF05687"/>
    </source>
</evidence>
<protein>
    <submittedName>
        <fullName evidence="7">Uncharacterized protein BEH1-2</fullName>
    </submittedName>
</protein>